<dbReference type="SUPFAM" id="SSF51316">
    <property type="entry name" value="Mss4-like"/>
    <property type="match status" value="1"/>
</dbReference>
<dbReference type="RefSeq" id="WP_193955187.1">
    <property type="nucleotide sequence ID" value="NZ_JADEYS010000028.1"/>
</dbReference>
<dbReference type="PANTHER" id="PTHR33337:SF40">
    <property type="entry name" value="CENP-V_GFA DOMAIN-CONTAINING PROTEIN-RELATED"/>
    <property type="match status" value="1"/>
</dbReference>
<evidence type="ECO:0000256" key="4">
    <source>
        <dbReference type="ARBA" id="ARBA00023239"/>
    </source>
</evidence>
<comment type="similarity">
    <text evidence="1">Belongs to the Gfa family.</text>
</comment>
<evidence type="ECO:0000256" key="3">
    <source>
        <dbReference type="ARBA" id="ARBA00022833"/>
    </source>
</evidence>
<keyword evidence="7" id="KW-1185">Reference proteome</keyword>
<dbReference type="EMBL" id="JADEYS010000028">
    <property type="protein sequence ID" value="MBE9399492.1"/>
    <property type="molecule type" value="Genomic_DNA"/>
</dbReference>
<comment type="caution">
    <text evidence="6">The sequence shown here is derived from an EMBL/GenBank/DDBJ whole genome shotgun (WGS) entry which is preliminary data.</text>
</comment>
<protein>
    <submittedName>
        <fullName evidence="6">GFA family protein</fullName>
    </submittedName>
</protein>
<dbReference type="PROSITE" id="PS51891">
    <property type="entry name" value="CENP_V_GFA"/>
    <property type="match status" value="1"/>
</dbReference>
<sequence length="142" mass="15590">MIGQCLCEGVQFQIEGDTPNFYQCHCSMCRKATGSSANAATFVNESAFSWLQGQDLVRSFKKDTGYRADFCSVCGSPVPNQLRGTDKYWIPAGLLDGFDGSVVVAHLHTASKAEWDQIAGEGQHYDEMPSLDELNGQLQRDS</sequence>
<dbReference type="GO" id="GO:0046872">
    <property type="term" value="F:metal ion binding"/>
    <property type="evidence" value="ECO:0007669"/>
    <property type="project" value="UniProtKB-KW"/>
</dbReference>
<evidence type="ECO:0000259" key="5">
    <source>
        <dbReference type="PROSITE" id="PS51891"/>
    </source>
</evidence>
<keyword evidence="2" id="KW-0479">Metal-binding</keyword>
<dbReference type="AlphaFoldDB" id="A0A8J7FU19"/>
<proteinExistence type="inferred from homology"/>
<keyword evidence="3" id="KW-0862">Zinc</keyword>
<dbReference type="InterPro" id="IPR006913">
    <property type="entry name" value="CENP-V/GFA"/>
</dbReference>
<reference evidence="6" key="1">
    <citation type="submission" date="2020-10" db="EMBL/GenBank/DDBJ databases">
        <title>Bacterium isolated from coastal waters sediment.</title>
        <authorList>
            <person name="Chen R.-J."/>
            <person name="Lu D.-C."/>
            <person name="Zhu K.-L."/>
            <person name="Du Z.-J."/>
        </authorList>
    </citation>
    <scope>NUCLEOTIDE SEQUENCE</scope>
    <source>
        <strain evidence="6">N1Y112</strain>
    </source>
</reference>
<name>A0A8J7FU19_9GAMM</name>
<evidence type="ECO:0000256" key="2">
    <source>
        <dbReference type="ARBA" id="ARBA00022723"/>
    </source>
</evidence>
<organism evidence="6 7">
    <name type="scientific">Pontibacterium sinense</name>
    <dbReference type="NCBI Taxonomy" id="2781979"/>
    <lineage>
        <taxon>Bacteria</taxon>
        <taxon>Pseudomonadati</taxon>
        <taxon>Pseudomonadota</taxon>
        <taxon>Gammaproteobacteria</taxon>
        <taxon>Oceanospirillales</taxon>
        <taxon>Oceanospirillaceae</taxon>
        <taxon>Pontibacterium</taxon>
    </lineage>
</organism>
<gene>
    <name evidence="6" type="ORF">IOQ59_19700</name>
</gene>
<dbReference type="Proteomes" id="UP000640333">
    <property type="component" value="Unassembled WGS sequence"/>
</dbReference>
<evidence type="ECO:0000313" key="7">
    <source>
        <dbReference type="Proteomes" id="UP000640333"/>
    </source>
</evidence>
<dbReference type="Pfam" id="PF04828">
    <property type="entry name" value="GFA"/>
    <property type="match status" value="1"/>
</dbReference>
<accession>A0A8J7FU19</accession>
<evidence type="ECO:0000313" key="6">
    <source>
        <dbReference type="EMBL" id="MBE9399492.1"/>
    </source>
</evidence>
<dbReference type="GO" id="GO:0016846">
    <property type="term" value="F:carbon-sulfur lyase activity"/>
    <property type="evidence" value="ECO:0007669"/>
    <property type="project" value="InterPro"/>
</dbReference>
<keyword evidence="4" id="KW-0456">Lyase</keyword>
<dbReference type="InterPro" id="IPR011057">
    <property type="entry name" value="Mss4-like_sf"/>
</dbReference>
<dbReference type="Gene3D" id="3.90.1590.10">
    <property type="entry name" value="glutathione-dependent formaldehyde- activating enzyme (gfa)"/>
    <property type="match status" value="1"/>
</dbReference>
<feature type="domain" description="CENP-V/GFA" evidence="5">
    <location>
        <begin position="1"/>
        <end position="116"/>
    </location>
</feature>
<evidence type="ECO:0000256" key="1">
    <source>
        <dbReference type="ARBA" id="ARBA00005495"/>
    </source>
</evidence>
<dbReference type="PANTHER" id="PTHR33337">
    <property type="entry name" value="GFA DOMAIN-CONTAINING PROTEIN"/>
    <property type="match status" value="1"/>
</dbReference>